<feature type="compositionally biased region" description="Polar residues" evidence="1">
    <location>
        <begin position="1"/>
        <end position="13"/>
    </location>
</feature>
<feature type="compositionally biased region" description="Basic and acidic residues" evidence="1">
    <location>
        <begin position="51"/>
        <end position="73"/>
    </location>
</feature>
<evidence type="ECO:0000313" key="3">
    <source>
        <dbReference type="Proteomes" id="UP000250235"/>
    </source>
</evidence>
<name>A0A2Z7A8Z6_9LAMI</name>
<feature type="region of interest" description="Disordered" evidence="1">
    <location>
        <begin position="90"/>
        <end position="119"/>
    </location>
</feature>
<dbReference type="Proteomes" id="UP000250235">
    <property type="component" value="Unassembled WGS sequence"/>
</dbReference>
<dbReference type="AlphaFoldDB" id="A0A2Z7A8Z6"/>
<evidence type="ECO:0000256" key="1">
    <source>
        <dbReference type="SAM" id="MobiDB-lite"/>
    </source>
</evidence>
<feature type="region of interest" description="Disordered" evidence="1">
    <location>
        <begin position="1"/>
        <end position="76"/>
    </location>
</feature>
<gene>
    <name evidence="2" type="ORF">F511_25447</name>
</gene>
<dbReference type="EMBL" id="KV017515">
    <property type="protein sequence ID" value="KZV18121.1"/>
    <property type="molecule type" value="Genomic_DNA"/>
</dbReference>
<evidence type="ECO:0000313" key="2">
    <source>
        <dbReference type="EMBL" id="KZV18121.1"/>
    </source>
</evidence>
<reference evidence="2 3" key="1">
    <citation type="journal article" date="2015" name="Proc. Natl. Acad. Sci. U.S.A.">
        <title>The resurrection genome of Boea hygrometrica: A blueprint for survival of dehydration.</title>
        <authorList>
            <person name="Xiao L."/>
            <person name="Yang G."/>
            <person name="Zhang L."/>
            <person name="Yang X."/>
            <person name="Zhao S."/>
            <person name="Ji Z."/>
            <person name="Zhou Q."/>
            <person name="Hu M."/>
            <person name="Wang Y."/>
            <person name="Chen M."/>
            <person name="Xu Y."/>
            <person name="Jin H."/>
            <person name="Xiao X."/>
            <person name="Hu G."/>
            <person name="Bao F."/>
            <person name="Hu Y."/>
            <person name="Wan P."/>
            <person name="Li L."/>
            <person name="Deng X."/>
            <person name="Kuang T."/>
            <person name="Xiang C."/>
            <person name="Zhu J.K."/>
            <person name="Oliver M.J."/>
            <person name="He Y."/>
        </authorList>
    </citation>
    <scope>NUCLEOTIDE SEQUENCE [LARGE SCALE GENOMIC DNA]</scope>
    <source>
        <strain evidence="3">cv. XS01</strain>
    </source>
</reference>
<organism evidence="2 3">
    <name type="scientific">Dorcoceras hygrometricum</name>
    <dbReference type="NCBI Taxonomy" id="472368"/>
    <lineage>
        <taxon>Eukaryota</taxon>
        <taxon>Viridiplantae</taxon>
        <taxon>Streptophyta</taxon>
        <taxon>Embryophyta</taxon>
        <taxon>Tracheophyta</taxon>
        <taxon>Spermatophyta</taxon>
        <taxon>Magnoliopsida</taxon>
        <taxon>eudicotyledons</taxon>
        <taxon>Gunneridae</taxon>
        <taxon>Pentapetalae</taxon>
        <taxon>asterids</taxon>
        <taxon>lamiids</taxon>
        <taxon>Lamiales</taxon>
        <taxon>Gesneriaceae</taxon>
        <taxon>Didymocarpoideae</taxon>
        <taxon>Trichosporeae</taxon>
        <taxon>Loxocarpinae</taxon>
        <taxon>Dorcoceras</taxon>
    </lineage>
</organism>
<proteinExistence type="predicted"/>
<protein>
    <submittedName>
        <fullName evidence="2">Uncharacterized protein</fullName>
    </submittedName>
</protein>
<accession>A0A2Z7A8Z6</accession>
<sequence>MGSNRNPITSGVHYTSLKDQLEGQPGQKFTSRSEGNIKLVHQLDVGAARRSSAESEEQFKHKIKSRGEMKRSSAECSNRITSGVHYTSLNDQLKDQLEGQPGQEQTKNQLVKDKPAGNNLQEQIMKGDLSSEDDEDQLEIRSADKSKLEELLKSS</sequence>
<keyword evidence="3" id="KW-1185">Reference proteome</keyword>